<organism evidence="2 3">
    <name type="scientific">Levilactobacillus tongjiangensis</name>
    <dbReference type="NCBI Taxonomy" id="2486023"/>
    <lineage>
        <taxon>Bacteria</taxon>
        <taxon>Bacillati</taxon>
        <taxon>Bacillota</taxon>
        <taxon>Bacilli</taxon>
        <taxon>Lactobacillales</taxon>
        <taxon>Lactobacillaceae</taxon>
        <taxon>Levilactobacillus</taxon>
    </lineage>
</organism>
<reference evidence="3" key="1">
    <citation type="journal article" date="2019" name="Int. J. Syst. Evol. Microbiol.">
        <title>The Global Catalogue of Microorganisms (GCM) 10K type strain sequencing project: providing services to taxonomists for standard genome sequencing and annotation.</title>
        <authorList>
            <consortium name="The Broad Institute Genomics Platform"/>
            <consortium name="The Broad Institute Genome Sequencing Center for Infectious Disease"/>
            <person name="Wu L."/>
            <person name="Ma J."/>
        </authorList>
    </citation>
    <scope>NUCLEOTIDE SEQUENCE [LARGE SCALE GENOMIC DNA]</scope>
    <source>
        <strain evidence="3">CCM 8905</strain>
    </source>
</reference>
<feature type="transmembrane region" description="Helical" evidence="1">
    <location>
        <begin position="17"/>
        <end position="34"/>
    </location>
</feature>
<evidence type="ECO:0000256" key="1">
    <source>
        <dbReference type="SAM" id="Phobius"/>
    </source>
</evidence>
<name>A0ABW1SQK4_9LACO</name>
<keyword evidence="3" id="KW-1185">Reference proteome</keyword>
<dbReference type="RefSeq" id="WP_263853488.1">
    <property type="nucleotide sequence ID" value="NZ_RHNY01000004.1"/>
</dbReference>
<accession>A0ABW1SQK4</accession>
<protein>
    <recommendedName>
        <fullName evidence="4">GlyGly-CTERM sorting domain-containing protein</fullName>
    </recommendedName>
</protein>
<comment type="caution">
    <text evidence="2">The sequence shown here is derived from an EMBL/GenBank/DDBJ whole genome shotgun (WGS) entry which is preliminary data.</text>
</comment>
<evidence type="ECO:0000313" key="3">
    <source>
        <dbReference type="Proteomes" id="UP001596254"/>
    </source>
</evidence>
<dbReference type="Proteomes" id="UP001596254">
    <property type="component" value="Unassembled WGS sequence"/>
</dbReference>
<keyword evidence="1" id="KW-0812">Transmembrane</keyword>
<proteinExistence type="predicted"/>
<gene>
    <name evidence="2" type="ORF">ACFP1G_02905</name>
</gene>
<dbReference type="EMBL" id="JBHSSK010000007">
    <property type="protein sequence ID" value="MFC6206427.1"/>
    <property type="molecule type" value="Genomic_DNA"/>
</dbReference>
<keyword evidence="1" id="KW-1133">Transmembrane helix</keyword>
<sequence>MGSKLGEEDGPMSATDMDTLILLILTWLPMLWFVRKPKNRY</sequence>
<keyword evidence="1" id="KW-0472">Membrane</keyword>
<evidence type="ECO:0000313" key="2">
    <source>
        <dbReference type="EMBL" id="MFC6206427.1"/>
    </source>
</evidence>
<evidence type="ECO:0008006" key="4">
    <source>
        <dbReference type="Google" id="ProtNLM"/>
    </source>
</evidence>